<proteinExistence type="predicted"/>
<feature type="region of interest" description="Disordered" evidence="1">
    <location>
        <begin position="16"/>
        <end position="124"/>
    </location>
</feature>
<gene>
    <name evidence="2" type="ORF">LSALG_LOCUS3703</name>
</gene>
<dbReference type="EMBL" id="OX465086">
    <property type="protein sequence ID" value="CAI9262999.1"/>
    <property type="molecule type" value="Genomic_DNA"/>
</dbReference>
<dbReference type="Proteomes" id="UP001177003">
    <property type="component" value="Chromosome 0"/>
</dbReference>
<evidence type="ECO:0000256" key="1">
    <source>
        <dbReference type="SAM" id="MobiDB-lite"/>
    </source>
</evidence>
<feature type="compositionally biased region" description="Basic residues" evidence="1">
    <location>
        <begin position="108"/>
        <end position="117"/>
    </location>
</feature>
<evidence type="ECO:0000313" key="3">
    <source>
        <dbReference type="Proteomes" id="UP001177003"/>
    </source>
</evidence>
<organism evidence="2 3">
    <name type="scientific">Lactuca saligna</name>
    <name type="common">Willowleaf lettuce</name>
    <dbReference type="NCBI Taxonomy" id="75948"/>
    <lineage>
        <taxon>Eukaryota</taxon>
        <taxon>Viridiplantae</taxon>
        <taxon>Streptophyta</taxon>
        <taxon>Embryophyta</taxon>
        <taxon>Tracheophyta</taxon>
        <taxon>Spermatophyta</taxon>
        <taxon>Magnoliopsida</taxon>
        <taxon>eudicotyledons</taxon>
        <taxon>Gunneridae</taxon>
        <taxon>Pentapetalae</taxon>
        <taxon>asterids</taxon>
        <taxon>campanulids</taxon>
        <taxon>Asterales</taxon>
        <taxon>Asteraceae</taxon>
        <taxon>Cichorioideae</taxon>
        <taxon>Cichorieae</taxon>
        <taxon>Lactucinae</taxon>
        <taxon>Lactuca</taxon>
    </lineage>
</organism>
<accession>A0AA35US17</accession>
<keyword evidence="3" id="KW-1185">Reference proteome</keyword>
<protein>
    <submittedName>
        <fullName evidence="2">Uncharacterized protein</fullName>
    </submittedName>
</protein>
<feature type="compositionally biased region" description="Basic residues" evidence="1">
    <location>
        <begin position="76"/>
        <end position="87"/>
    </location>
</feature>
<name>A0AA35US17_LACSI</name>
<dbReference type="AlphaFoldDB" id="A0AA35US17"/>
<reference evidence="2" key="1">
    <citation type="submission" date="2023-04" db="EMBL/GenBank/DDBJ databases">
        <authorList>
            <person name="Vijverberg K."/>
            <person name="Xiong W."/>
            <person name="Schranz E."/>
        </authorList>
    </citation>
    <scope>NUCLEOTIDE SEQUENCE</scope>
</reference>
<sequence>MYADVPSDSRLIRTIKEFRATGPRELTPDMLRSIHDADKPVPRGKKADKGKQATKAPKGPSPKKRKQTKATQSPQPKRRKTQPKRKLVIPSSSSNSEYEHSGSDWLSRRRNPSKRQHSTSLTYP</sequence>
<feature type="compositionally biased region" description="Basic and acidic residues" evidence="1">
    <location>
        <begin position="32"/>
        <end position="51"/>
    </location>
</feature>
<evidence type="ECO:0000313" key="2">
    <source>
        <dbReference type="EMBL" id="CAI9262999.1"/>
    </source>
</evidence>